<evidence type="ECO:0000313" key="2">
    <source>
        <dbReference type="EMBL" id="TJZ50584.1"/>
    </source>
</evidence>
<evidence type="ECO:0000259" key="1">
    <source>
        <dbReference type="Pfam" id="PF13454"/>
    </source>
</evidence>
<proteinExistence type="predicted"/>
<name>A0A4U0NKW0_9SPHI</name>
<dbReference type="AlphaFoldDB" id="A0A4U0NKW0"/>
<feature type="domain" description="FAD-dependent urate hydroxylase HpyO/Asp monooxygenase CreE-like FAD/NAD(P)-binding" evidence="1">
    <location>
        <begin position="54"/>
        <end position="220"/>
    </location>
</feature>
<comment type="caution">
    <text evidence="2">The sequence shown here is derived from an EMBL/GenBank/DDBJ whole genome shotgun (WGS) entry which is preliminary data.</text>
</comment>
<reference evidence="2 3" key="1">
    <citation type="submission" date="2019-04" db="EMBL/GenBank/DDBJ databases">
        <title>Sphingobacterium olei sp. nov., isolated from oil-contaminated soil.</title>
        <authorList>
            <person name="Liu B."/>
        </authorList>
    </citation>
    <scope>NUCLEOTIDE SEQUENCE [LARGE SCALE GENOMIC DNA]</scope>
    <source>
        <strain evidence="2 3">HAL-9</strain>
    </source>
</reference>
<dbReference type="InterPro" id="IPR052189">
    <property type="entry name" value="L-asp_N-monooxygenase_NS-form"/>
</dbReference>
<organism evidence="2 3">
    <name type="scientific">Sphingobacterium olei</name>
    <dbReference type="NCBI Taxonomy" id="2571155"/>
    <lineage>
        <taxon>Bacteria</taxon>
        <taxon>Pseudomonadati</taxon>
        <taxon>Bacteroidota</taxon>
        <taxon>Sphingobacteriia</taxon>
        <taxon>Sphingobacteriales</taxon>
        <taxon>Sphingobacteriaceae</taxon>
        <taxon>Sphingobacterium</taxon>
    </lineage>
</organism>
<dbReference type="PANTHER" id="PTHR40254:SF1">
    <property type="entry name" value="BLR0577 PROTEIN"/>
    <property type="match status" value="1"/>
</dbReference>
<protein>
    <submittedName>
        <fullName evidence="2">FAD/NAD(P)-binding protein</fullName>
    </submittedName>
</protein>
<evidence type="ECO:0000313" key="3">
    <source>
        <dbReference type="Proteomes" id="UP000306808"/>
    </source>
</evidence>
<keyword evidence="3" id="KW-1185">Reference proteome</keyword>
<gene>
    <name evidence="2" type="ORF">FAZ15_21430</name>
</gene>
<dbReference type="InterPro" id="IPR038732">
    <property type="entry name" value="HpyO/CreE_NAD-binding"/>
</dbReference>
<sequence>MDQSTFSEYRKNKKCMIWQSKHITQHGLKSKKIISDKTIEIKDLRPSPATECIAIVGGGPKGFYALERLLAQLKDAESTTNLEIHIFNTNSFFACGQNYRPDQPDYLLINYAIGNIDAWEVQQAPQIVTQRLNLTEWIKHNKHEQCPEVNPRDFASRELVGYYLMDCLQHVVQVVPKNVSIRLISTQVEDIIESTSTYTLYADNQRLPFAYESILLVTGNSYHNSYLENAQQHAHVTCFNSAYPIRQLDLIPDQADVAIQGYGLTFTDVALHLTEGRGGRFEYQHNELIYIPSGREPILYPYSRNNLMMLPRSGMLPEEKYELIFFTDHYIDSVRQRNRENKISFKKDIAPILQKEIQYAYNRLAREDDGLTEMEVIDKLFFPNKDLDSPQLENYHQYMLEITQYMQEEAAKGISASPFMLAVHACRACLLQMAKVYNFCGMDGKSHEYFDRKWSSNMNRLSFGPPAENSKKIHALLKAGYIQAKYGKLPAFRFNSNGLELFNDYYTKTFQYHIDGRIAKPNLAAANNHLYGNLFKSGMVRELINDSYHTGSIAIHSDGTLIGKENSMLYVYGTPTEGNVLDNDTLSRKSYNFGNIWAHKTASLVTTKYKKQYEHSL</sequence>
<accession>A0A4U0NKW0</accession>
<dbReference type="PANTHER" id="PTHR40254">
    <property type="entry name" value="BLR0577 PROTEIN"/>
    <property type="match status" value="1"/>
</dbReference>
<dbReference type="EMBL" id="SUME01000013">
    <property type="protein sequence ID" value="TJZ50584.1"/>
    <property type="molecule type" value="Genomic_DNA"/>
</dbReference>
<dbReference type="Pfam" id="PF13454">
    <property type="entry name" value="NAD_binding_9"/>
    <property type="match status" value="1"/>
</dbReference>
<dbReference type="OrthoDB" id="6309046at2"/>
<dbReference type="Proteomes" id="UP000306808">
    <property type="component" value="Unassembled WGS sequence"/>
</dbReference>